<gene>
    <name evidence="12" type="primary">yajC</name>
    <name evidence="12" type="ORF">M3M37_03355</name>
</gene>
<evidence type="ECO:0000256" key="5">
    <source>
        <dbReference type="ARBA" id="ARBA00022692"/>
    </source>
</evidence>
<evidence type="ECO:0000256" key="6">
    <source>
        <dbReference type="ARBA" id="ARBA00022927"/>
    </source>
</evidence>
<comment type="similarity">
    <text evidence="2">Belongs to the YajC family.</text>
</comment>
<keyword evidence="6" id="KW-0653">Protein transport</keyword>
<feature type="region of interest" description="Disordered" evidence="10">
    <location>
        <begin position="88"/>
        <end position="125"/>
    </location>
</feature>
<evidence type="ECO:0000256" key="10">
    <source>
        <dbReference type="SAM" id="MobiDB-lite"/>
    </source>
</evidence>
<reference evidence="12" key="1">
    <citation type="submission" date="2022-05" db="EMBL/GenBank/DDBJ databases">
        <authorList>
            <person name="Oliphant S.A."/>
            <person name="Watson-Haigh N.S."/>
            <person name="Sumby K.M."/>
            <person name="Gardner J.M."/>
            <person name="Jiranek V."/>
        </authorList>
    </citation>
    <scope>NUCLEOTIDE SEQUENCE</scope>
    <source>
        <strain evidence="12">KI4_A6</strain>
    </source>
</reference>
<dbReference type="PANTHER" id="PTHR33909:SF1">
    <property type="entry name" value="SEC TRANSLOCON ACCESSORY COMPLEX SUBUNIT YAJC"/>
    <property type="match status" value="1"/>
</dbReference>
<evidence type="ECO:0000256" key="1">
    <source>
        <dbReference type="ARBA" id="ARBA00004162"/>
    </source>
</evidence>
<evidence type="ECO:0000256" key="3">
    <source>
        <dbReference type="ARBA" id="ARBA00022448"/>
    </source>
</evidence>
<dbReference type="Pfam" id="PF02699">
    <property type="entry name" value="YajC"/>
    <property type="match status" value="1"/>
</dbReference>
<dbReference type="NCBIfam" id="TIGR00739">
    <property type="entry name" value="yajC"/>
    <property type="match status" value="1"/>
</dbReference>
<dbReference type="Proteomes" id="UP001056164">
    <property type="component" value="Chromosome"/>
</dbReference>
<evidence type="ECO:0000313" key="12">
    <source>
        <dbReference type="EMBL" id="USS91246.1"/>
    </source>
</evidence>
<evidence type="ECO:0000256" key="11">
    <source>
        <dbReference type="SAM" id="Phobius"/>
    </source>
</evidence>
<evidence type="ECO:0000256" key="8">
    <source>
        <dbReference type="ARBA" id="ARBA00023010"/>
    </source>
</evidence>
<accession>A0ABY5C1R0</accession>
<evidence type="ECO:0000256" key="2">
    <source>
        <dbReference type="ARBA" id="ARBA00006742"/>
    </source>
</evidence>
<keyword evidence="3" id="KW-0813">Transport</keyword>
<evidence type="ECO:0000256" key="7">
    <source>
        <dbReference type="ARBA" id="ARBA00022989"/>
    </source>
</evidence>
<evidence type="ECO:0000256" key="9">
    <source>
        <dbReference type="ARBA" id="ARBA00023136"/>
    </source>
</evidence>
<proteinExistence type="inferred from homology"/>
<evidence type="ECO:0000313" key="13">
    <source>
        <dbReference type="Proteomes" id="UP001056164"/>
    </source>
</evidence>
<keyword evidence="9 11" id="KW-0472">Membrane</keyword>
<organism evidence="12 13">
    <name type="scientific">Fructilactobacillus carniphilus</name>
    <dbReference type="NCBI Taxonomy" id="2940297"/>
    <lineage>
        <taxon>Bacteria</taxon>
        <taxon>Bacillati</taxon>
        <taxon>Bacillota</taxon>
        <taxon>Bacilli</taxon>
        <taxon>Lactobacillales</taxon>
        <taxon>Lactobacillaceae</taxon>
        <taxon>Fructilactobacillus</taxon>
    </lineage>
</organism>
<dbReference type="SMART" id="SM01323">
    <property type="entry name" value="YajC"/>
    <property type="match status" value="1"/>
</dbReference>
<dbReference type="InterPro" id="IPR003849">
    <property type="entry name" value="Preprotein_translocase_YajC"/>
</dbReference>
<dbReference type="PRINTS" id="PR01853">
    <property type="entry name" value="YAJCTRNLCASE"/>
</dbReference>
<dbReference type="EMBL" id="CP097121">
    <property type="protein sequence ID" value="USS91246.1"/>
    <property type="molecule type" value="Genomic_DNA"/>
</dbReference>
<keyword evidence="5 11" id="KW-0812">Transmembrane</keyword>
<feature type="transmembrane region" description="Helical" evidence="11">
    <location>
        <begin position="6"/>
        <end position="22"/>
    </location>
</feature>
<name>A0ABY5C1R0_9LACO</name>
<keyword evidence="13" id="KW-1185">Reference proteome</keyword>
<protein>
    <submittedName>
        <fullName evidence="12">Preprotein translocase subunit YajC</fullName>
    </submittedName>
</protein>
<keyword evidence="4" id="KW-1003">Cell membrane</keyword>
<dbReference type="RefSeq" id="WP_252795740.1">
    <property type="nucleotide sequence ID" value="NZ_CP097121.1"/>
</dbReference>
<sequence length="125" mass="13894">MGQYAGIIVIVVLFALMYFFMIRPQKQQQQKHQETLKTLKKGDRVVTIGRLHGVIDNIDREKNLVTIDCDGVYLDFDLNAIANVEKAPAATQPTAKSEAPKDEQPQPSESAAPKAEQANDDQAQK</sequence>
<dbReference type="PANTHER" id="PTHR33909">
    <property type="entry name" value="SEC TRANSLOCON ACCESSORY COMPLEX SUBUNIT YAJC"/>
    <property type="match status" value="1"/>
</dbReference>
<comment type="subcellular location">
    <subcellularLocation>
        <location evidence="1">Cell membrane</location>
        <topology evidence="1">Single-pass membrane protein</topology>
    </subcellularLocation>
</comment>
<keyword evidence="7 11" id="KW-1133">Transmembrane helix</keyword>
<keyword evidence="8" id="KW-0811">Translocation</keyword>
<evidence type="ECO:0000256" key="4">
    <source>
        <dbReference type="ARBA" id="ARBA00022475"/>
    </source>
</evidence>